<feature type="transmembrane region" description="Helical" evidence="8">
    <location>
        <begin position="70"/>
        <end position="93"/>
    </location>
</feature>
<dbReference type="Pfam" id="PF02133">
    <property type="entry name" value="Transp_cyt_pur"/>
    <property type="match status" value="1"/>
</dbReference>
<feature type="transmembrane region" description="Helical" evidence="8">
    <location>
        <begin position="373"/>
        <end position="396"/>
    </location>
</feature>
<keyword evidence="6 7" id="KW-0472">Membrane</keyword>
<evidence type="ECO:0000256" key="3">
    <source>
        <dbReference type="ARBA" id="ARBA00022448"/>
    </source>
</evidence>
<dbReference type="Gene3D" id="1.10.4160.10">
    <property type="entry name" value="Hydantoin permease"/>
    <property type="match status" value="1"/>
</dbReference>
<feature type="transmembrane region" description="Helical" evidence="8">
    <location>
        <begin position="350"/>
        <end position="367"/>
    </location>
</feature>
<feature type="transmembrane region" description="Helical" evidence="8">
    <location>
        <begin position="181"/>
        <end position="201"/>
    </location>
</feature>
<feature type="transmembrane region" description="Helical" evidence="8">
    <location>
        <begin position="44"/>
        <end position="64"/>
    </location>
</feature>
<dbReference type="Proteomes" id="UP000013009">
    <property type="component" value="Unassembled WGS sequence"/>
</dbReference>
<dbReference type="HOGENOM" id="CLU_026016_3_1_6"/>
<feature type="transmembrane region" description="Helical" evidence="8">
    <location>
        <begin position="453"/>
        <end position="476"/>
    </location>
</feature>
<dbReference type="PANTHER" id="PTHR31806:SF1">
    <property type="entry name" value="PURINE-CYTOSINE PERMEASE FCY2-RELATED"/>
    <property type="match status" value="1"/>
</dbReference>
<keyword evidence="10" id="KW-1185">Reference proteome</keyword>
<feature type="transmembrane region" description="Helical" evidence="8">
    <location>
        <begin position="258"/>
        <end position="286"/>
    </location>
</feature>
<evidence type="ECO:0000256" key="2">
    <source>
        <dbReference type="ARBA" id="ARBA00008974"/>
    </source>
</evidence>
<evidence type="ECO:0000256" key="5">
    <source>
        <dbReference type="ARBA" id="ARBA00022989"/>
    </source>
</evidence>
<evidence type="ECO:0000313" key="9">
    <source>
        <dbReference type="EMBL" id="ENX35122.1"/>
    </source>
</evidence>
<dbReference type="GO" id="GO:0005886">
    <property type="term" value="C:plasma membrane"/>
    <property type="evidence" value="ECO:0007669"/>
    <property type="project" value="TreeGrafter"/>
</dbReference>
<proteinExistence type="inferred from homology"/>
<feature type="transmembrane region" description="Helical" evidence="8">
    <location>
        <begin position="155"/>
        <end position="174"/>
    </location>
</feature>
<comment type="similarity">
    <text evidence="2 7">Belongs to the purine-cytosine permease (2.A.39) family.</text>
</comment>
<evidence type="ECO:0000313" key="10">
    <source>
        <dbReference type="Proteomes" id="UP000013009"/>
    </source>
</evidence>
<dbReference type="EMBL" id="APRZ01000011">
    <property type="protein sequence ID" value="ENX35122.1"/>
    <property type="molecule type" value="Genomic_DNA"/>
</dbReference>
<dbReference type="AlphaFoldDB" id="N9R7K8"/>
<name>N9R7K8_9GAMM</name>
<dbReference type="PANTHER" id="PTHR31806">
    <property type="entry name" value="PURINE-CYTOSINE PERMEASE FCY2-RELATED"/>
    <property type="match status" value="1"/>
</dbReference>
<evidence type="ECO:0000256" key="8">
    <source>
        <dbReference type="SAM" id="Phobius"/>
    </source>
</evidence>
<comment type="subcellular location">
    <subcellularLocation>
        <location evidence="1">Membrane</location>
        <topology evidence="1">Multi-pass membrane protein</topology>
    </subcellularLocation>
</comment>
<keyword evidence="3 7" id="KW-0813">Transport</keyword>
<evidence type="ECO:0000256" key="6">
    <source>
        <dbReference type="ARBA" id="ARBA00023136"/>
    </source>
</evidence>
<reference evidence="9 10" key="1">
    <citation type="submission" date="2013-02" db="EMBL/GenBank/DDBJ databases">
        <title>The Genome Sequence of Acinetobacter sp. NIPH 1859.</title>
        <authorList>
            <consortium name="The Broad Institute Genome Sequencing Platform"/>
            <consortium name="The Broad Institute Genome Sequencing Center for Infectious Disease"/>
            <person name="Cerqueira G."/>
            <person name="Feldgarden M."/>
            <person name="Courvalin P."/>
            <person name="Perichon B."/>
            <person name="Grillot-Courvalin C."/>
            <person name="Clermont D."/>
            <person name="Rocha E."/>
            <person name="Yoon E.-J."/>
            <person name="Nemec A."/>
            <person name="Walker B."/>
            <person name="Young S.K."/>
            <person name="Zeng Q."/>
            <person name="Gargeya S."/>
            <person name="Fitzgerald M."/>
            <person name="Haas B."/>
            <person name="Abouelleil A."/>
            <person name="Alvarado L."/>
            <person name="Arachchi H.M."/>
            <person name="Berlin A.M."/>
            <person name="Chapman S.B."/>
            <person name="Dewar J."/>
            <person name="Goldberg J."/>
            <person name="Griggs A."/>
            <person name="Gujja S."/>
            <person name="Hansen M."/>
            <person name="Howarth C."/>
            <person name="Imamovic A."/>
            <person name="Larimer J."/>
            <person name="McCowan C."/>
            <person name="Murphy C."/>
            <person name="Neiman D."/>
            <person name="Pearson M."/>
            <person name="Priest M."/>
            <person name="Roberts A."/>
            <person name="Saif S."/>
            <person name="Shea T."/>
            <person name="Sisk P."/>
            <person name="Sykes S."/>
            <person name="Wortman J."/>
            <person name="Nusbaum C."/>
            <person name="Birren B."/>
        </authorList>
    </citation>
    <scope>NUCLEOTIDE SEQUENCE [LARGE SCALE GENOMIC DNA]</scope>
    <source>
        <strain evidence="9 10">NIPH 1859</strain>
    </source>
</reference>
<feature type="transmembrane region" description="Helical" evidence="8">
    <location>
        <begin position="114"/>
        <end position="135"/>
    </location>
</feature>
<feature type="transmembrane region" description="Helical" evidence="8">
    <location>
        <begin position="430"/>
        <end position="447"/>
    </location>
</feature>
<evidence type="ECO:0000256" key="4">
    <source>
        <dbReference type="ARBA" id="ARBA00022692"/>
    </source>
</evidence>
<accession>N9R7K8</accession>
<organism evidence="9 10">
    <name type="scientific">Acinetobacter colistiniresistens</name>
    <dbReference type="NCBI Taxonomy" id="280145"/>
    <lineage>
        <taxon>Bacteria</taxon>
        <taxon>Pseudomonadati</taxon>
        <taxon>Pseudomonadota</taxon>
        <taxon>Gammaproteobacteria</taxon>
        <taxon>Moraxellales</taxon>
        <taxon>Moraxellaceae</taxon>
        <taxon>Acinetobacter</taxon>
    </lineage>
</organism>
<evidence type="ECO:0008006" key="11">
    <source>
        <dbReference type="Google" id="ProtNLM"/>
    </source>
</evidence>
<gene>
    <name evidence="9" type="ORF">F889_00789</name>
</gene>
<evidence type="ECO:0000256" key="1">
    <source>
        <dbReference type="ARBA" id="ARBA00004141"/>
    </source>
</evidence>
<comment type="caution">
    <text evidence="9">The sequence shown here is derived from an EMBL/GenBank/DDBJ whole genome shotgun (WGS) entry which is preliminary data.</text>
</comment>
<evidence type="ECO:0000256" key="7">
    <source>
        <dbReference type="PIRNR" id="PIRNR002744"/>
    </source>
</evidence>
<sequence length="510" mass="55538">MNEYGESLIMHRDRSKQITTIESYGIEEIPAHARTATPFDLFRLSFGGANTFSTCVLGSFPIVFGLSFQAGFWAILCGVLLGGCILAPMGIFGARTGTNNAVASAAHFGVHGRIVGSFLSLLTAIAFFSLSVWSSGDALIGATERLFASSYQSNWLYGLVYCGFALLVLIICIYGFRFMLLVNRIAVIASSLLFFLGMFAFSTQFDSSYAGQLQLGQTGFWAAFMGAALIAFSNPVSFGTFLGGWSRYIPKETASHKIMAAVFVSQLATLIPFLFGLMTASIVANSVPTFMQQNNYIGGLIQIAPVWYFIPLCLIALIGGLSTGTTALYGTGLDLSSLFPKSLTRVKATIWVGLLSILFIFIGRFAANLTQSVMTFATLIVVCTSPWIIIMIIGFITRKGYYKNDDLQVFANGLKGGAYWFHHGWNWRGIIAWIPSAVIGLCFVHLPDQFIGIWGHLFNGLDLSLPISIFLAALLYSSLLKLFPEPSIVYRAAPTAEKLKLKCSTSFISE</sequence>
<feature type="transmembrane region" description="Helical" evidence="8">
    <location>
        <begin position="221"/>
        <end position="246"/>
    </location>
</feature>
<protein>
    <recommendedName>
        <fullName evidence="11">Cytosine permease</fullName>
    </recommendedName>
</protein>
<dbReference type="InterPro" id="IPR001248">
    <property type="entry name" value="Pur-cyt_permease"/>
</dbReference>
<keyword evidence="4 8" id="KW-0812">Transmembrane</keyword>
<dbReference type="GO" id="GO:0022857">
    <property type="term" value="F:transmembrane transporter activity"/>
    <property type="evidence" value="ECO:0007669"/>
    <property type="project" value="InterPro"/>
</dbReference>
<dbReference type="PIRSF" id="PIRSF002744">
    <property type="entry name" value="Pur-cyt_permease"/>
    <property type="match status" value="1"/>
</dbReference>
<feature type="transmembrane region" description="Helical" evidence="8">
    <location>
        <begin position="306"/>
        <end position="329"/>
    </location>
</feature>
<keyword evidence="5 8" id="KW-1133">Transmembrane helix</keyword>
<dbReference type="InterPro" id="IPR026030">
    <property type="entry name" value="Pur-cyt_permease_Fcy2/21/22"/>
</dbReference>
<dbReference type="PATRIC" id="fig|1217695.3.peg.761"/>